<evidence type="ECO:0000313" key="6">
    <source>
        <dbReference type="Proteomes" id="UP000094243"/>
    </source>
</evidence>
<evidence type="ECO:0000256" key="2">
    <source>
        <dbReference type="ARBA" id="ARBA00093774"/>
    </source>
</evidence>
<keyword evidence="3" id="KW-1133">Transmembrane helix</keyword>
<feature type="domain" description="Low molecular weight antigen MTB12-like C-terminal" evidence="4">
    <location>
        <begin position="95"/>
        <end position="140"/>
    </location>
</feature>
<evidence type="ECO:0000259" key="4">
    <source>
        <dbReference type="Pfam" id="PF26580"/>
    </source>
</evidence>
<organism evidence="5 6">
    <name type="scientific">Mycolicibacterium holsaticum</name>
    <dbReference type="NCBI Taxonomy" id="152142"/>
    <lineage>
        <taxon>Bacteria</taxon>
        <taxon>Bacillati</taxon>
        <taxon>Actinomycetota</taxon>
        <taxon>Actinomycetes</taxon>
        <taxon>Mycobacteriales</taxon>
        <taxon>Mycobacteriaceae</taxon>
        <taxon>Mycolicibacterium</taxon>
    </lineage>
</organism>
<proteinExistence type="inferred from homology"/>
<keyword evidence="1" id="KW-0732">Signal</keyword>
<dbReference type="OrthoDB" id="4427703at2"/>
<evidence type="ECO:0000313" key="5">
    <source>
        <dbReference type="EMBL" id="ODQ93715.1"/>
    </source>
</evidence>
<keyword evidence="3" id="KW-0472">Membrane</keyword>
<keyword evidence="3" id="KW-0812">Transmembrane</keyword>
<comment type="caution">
    <text evidence="5">The sequence shown here is derived from an EMBL/GenBank/DDBJ whole genome shotgun (WGS) entry which is preliminary data.</text>
</comment>
<sequence length="146" mass="15601">MSEPTPADRPTMTPFLAALGVFVLVVVGIALFNLLGDDEPSAEAQVARAAVGQNDALQRQSYADFGSYTCAAERGTEADLLAGQRNSVDSRGERFVDDVTDVTVQGDRASAKVTYHFDKAPDAKTSVNMNFVREDGAWKVCSAGPR</sequence>
<dbReference type="AlphaFoldDB" id="A0A1E3RUY0"/>
<comment type="similarity">
    <text evidence="2">Belongs to the MTB12 family.</text>
</comment>
<name>A0A1E3RUY0_9MYCO</name>
<protein>
    <submittedName>
        <fullName evidence="5">Lumazine-binding protein</fullName>
    </submittedName>
</protein>
<accession>A0A1E3RUY0</accession>
<reference evidence="6" key="1">
    <citation type="submission" date="2016-09" db="EMBL/GenBank/DDBJ databases">
        <authorList>
            <person name="Greninger A.L."/>
            <person name="Jerome K.R."/>
            <person name="Mcnair B."/>
            <person name="Wallis C."/>
            <person name="Fang F."/>
        </authorList>
    </citation>
    <scope>NUCLEOTIDE SEQUENCE [LARGE SCALE GENOMIC DNA]</scope>
    <source>
        <strain evidence="6">M7</strain>
    </source>
</reference>
<keyword evidence="6" id="KW-1185">Reference proteome</keyword>
<dbReference type="Proteomes" id="UP000094243">
    <property type="component" value="Unassembled WGS sequence"/>
</dbReference>
<dbReference type="Gene3D" id="3.10.450.50">
    <property type="match status" value="1"/>
</dbReference>
<evidence type="ECO:0000256" key="1">
    <source>
        <dbReference type="ARBA" id="ARBA00022729"/>
    </source>
</evidence>
<gene>
    <name evidence="5" type="ORF">BHQ17_12180</name>
</gene>
<dbReference type="InterPro" id="IPR058644">
    <property type="entry name" value="Mtb12-like_C"/>
</dbReference>
<dbReference type="Pfam" id="PF26580">
    <property type="entry name" value="Mtb12_C"/>
    <property type="match status" value="1"/>
</dbReference>
<dbReference type="EMBL" id="MIGZ01000060">
    <property type="protein sequence ID" value="ODQ93715.1"/>
    <property type="molecule type" value="Genomic_DNA"/>
</dbReference>
<evidence type="ECO:0000256" key="3">
    <source>
        <dbReference type="SAM" id="Phobius"/>
    </source>
</evidence>
<feature type="transmembrane region" description="Helical" evidence="3">
    <location>
        <begin position="12"/>
        <end position="35"/>
    </location>
</feature>